<feature type="region of interest" description="Disordered" evidence="1">
    <location>
        <begin position="84"/>
        <end position="147"/>
    </location>
</feature>
<accession>A0AAX6M7D7</accession>
<proteinExistence type="predicted"/>
<dbReference type="EMBL" id="JBANMG010000010">
    <property type="protein sequence ID" value="KAK6948565.1"/>
    <property type="molecule type" value="Genomic_DNA"/>
</dbReference>
<gene>
    <name evidence="2" type="ORF">Daesc_010335</name>
</gene>
<organism evidence="2 3">
    <name type="scientific">Daldinia eschscholtzii</name>
    <dbReference type="NCBI Taxonomy" id="292717"/>
    <lineage>
        <taxon>Eukaryota</taxon>
        <taxon>Fungi</taxon>
        <taxon>Dikarya</taxon>
        <taxon>Ascomycota</taxon>
        <taxon>Pezizomycotina</taxon>
        <taxon>Sordariomycetes</taxon>
        <taxon>Xylariomycetidae</taxon>
        <taxon>Xylariales</taxon>
        <taxon>Hypoxylaceae</taxon>
        <taxon>Daldinia</taxon>
    </lineage>
</organism>
<dbReference type="SUPFAM" id="SSF48452">
    <property type="entry name" value="TPR-like"/>
    <property type="match status" value="2"/>
</dbReference>
<keyword evidence="3" id="KW-1185">Reference proteome</keyword>
<dbReference type="Proteomes" id="UP001369815">
    <property type="component" value="Unassembled WGS sequence"/>
</dbReference>
<dbReference type="InterPro" id="IPR011990">
    <property type="entry name" value="TPR-like_helical_dom_sf"/>
</dbReference>
<evidence type="ECO:0008006" key="4">
    <source>
        <dbReference type="Google" id="ProtNLM"/>
    </source>
</evidence>
<evidence type="ECO:0000313" key="2">
    <source>
        <dbReference type="EMBL" id="KAK6948565.1"/>
    </source>
</evidence>
<sequence length="968" mass="110112">MPPPLPIPSKAAIHALRGIALGTSCVIGVILDDRRRRISTLKTALSNKEKLKAVKRYHSVADPTPARFDEGALAEGDQFQWHHVEDDKTKTHNSSPAPETSPRRHPPEDASLDTKPAPSIKPESALESSSAITTEAETSSSQTTQHDAAHILDTSRRLLTSPESEFGEFDIHNTWGTYQAVYSSPMLKIRICKRRRAIADLTSILNSNDEERLDLALKKFCNACIGSYSQQLDEQWIELSIRLSRECHAEGRLEDAAKVLLTILSVEPIEESQYYAHQPIPLIKHYLRQTNENGRLPKEAVLTATRIFLATLKEKPQVRFEEIEEFGMQLMTENFMLGHFSVVGDIYWRVITITQSYEFMGWAIRMLHEHHDHKHVLKYFLLNFSKTSPDARSYFNTINCVVSSVEALGGVKAEHVLDALCRMDGAGTAVIRARWIMKLLHAYWNRNRDFSTLRALFDGMLSLDILDRVTDPNVIYRTMVELSIKAEQYDLARSYYEELIQKFPDMTMDVALRGLFAIPMATAGDWDGVFKAFAEMQTLKRGQENEYDNAFIPVLKIYVKDHEASEVRDFVSRFISVFGVRMHRYIVTLVANKYGECHDSSGFVSWLQYCSEVGFAMDSSFCNSVLYNCHTKWAMPYNELRNLYTEFEKFDVRFDDVTRRILSQAALKGSKTDDNGNAVNRAQHPSHIAVDRLAYAGHTSNRRDVYEAMKQELSNGKTATAISIYQNAIRFGMPPCPHCLRLATFATLKNGKNGSASAMILLQAAYERGEDVSSAVSEFIKFQLSNLQAEAKEALLHMRNLITQFEALHVVIVPEILTRMGLFCVRLGNYDKAIALCRLAIDKSETGNMCFSRECFKALLMIYPTLRDVEGTRKLIEDLLESDYSGDRAVYLYLKRNIRLIKKMPPDRTVDAILDVLEHGRREVARRRKKIREESHNIARETLRIMNDALSNVRALGEGGGEEELQWQ</sequence>
<name>A0AAX6M7D7_9PEZI</name>
<feature type="compositionally biased region" description="Low complexity" evidence="1">
    <location>
        <begin position="123"/>
        <end position="144"/>
    </location>
</feature>
<evidence type="ECO:0000313" key="3">
    <source>
        <dbReference type="Proteomes" id="UP001369815"/>
    </source>
</evidence>
<evidence type="ECO:0000256" key="1">
    <source>
        <dbReference type="SAM" id="MobiDB-lite"/>
    </source>
</evidence>
<comment type="caution">
    <text evidence="2">The sequence shown here is derived from an EMBL/GenBank/DDBJ whole genome shotgun (WGS) entry which is preliminary data.</text>
</comment>
<reference evidence="2 3" key="1">
    <citation type="journal article" date="2024" name="Front Chem Biol">
        <title>Unveiling the potential of Daldinia eschscholtzii MFLUCC 19-0629 through bioactivity and bioinformatics studies for enhanced sustainable agriculture production.</title>
        <authorList>
            <person name="Brooks S."/>
            <person name="Weaver J.A."/>
            <person name="Klomchit A."/>
            <person name="Alharthi S.A."/>
            <person name="Onlamun T."/>
            <person name="Nurani R."/>
            <person name="Vong T.K."/>
            <person name="Alberti F."/>
            <person name="Greco C."/>
        </authorList>
    </citation>
    <scope>NUCLEOTIDE SEQUENCE [LARGE SCALE GENOMIC DNA]</scope>
    <source>
        <strain evidence="2">MFLUCC 19-0629</strain>
    </source>
</reference>
<protein>
    <recommendedName>
        <fullName evidence="4">Pentatricopeptide repeat protein</fullName>
    </recommendedName>
</protein>
<dbReference type="AlphaFoldDB" id="A0AAX6M7D7"/>